<reference evidence="1 2" key="1">
    <citation type="submission" date="2018-03" db="EMBL/GenBank/DDBJ databases">
        <title>Genome sequencing of Melaminivora sp.</title>
        <authorList>
            <person name="Kim S.-J."/>
            <person name="Heo J."/>
            <person name="Ahn J.-H."/>
            <person name="Kwon S.-W."/>
        </authorList>
    </citation>
    <scope>NUCLEOTIDE SEQUENCE [LARGE SCALE GENOMIC DNA]</scope>
    <source>
        <strain evidence="1 2">SC2-9</strain>
    </source>
</reference>
<dbReference type="AlphaFoldDB" id="A0A2R3QCG5"/>
<dbReference type="OrthoDB" id="8911545at2"/>
<dbReference type="RefSeq" id="WP_106683817.1">
    <property type="nucleotide sequence ID" value="NZ_CP027667.1"/>
</dbReference>
<organism evidence="1 2">
    <name type="scientific">Melaminivora suipulveris</name>
    <dbReference type="NCBI Taxonomy" id="2109913"/>
    <lineage>
        <taxon>Bacteria</taxon>
        <taxon>Pseudomonadati</taxon>
        <taxon>Pseudomonadota</taxon>
        <taxon>Betaproteobacteria</taxon>
        <taxon>Burkholderiales</taxon>
        <taxon>Comamonadaceae</taxon>
        <taxon>Melaminivora</taxon>
    </lineage>
</organism>
<proteinExistence type="predicted"/>
<evidence type="ECO:0000313" key="2">
    <source>
        <dbReference type="Proteomes" id="UP000237925"/>
    </source>
</evidence>
<accession>A0A2R3QCG5</accession>
<dbReference type="EMBL" id="CP027667">
    <property type="protein sequence ID" value="AVO49384.1"/>
    <property type="molecule type" value="Genomic_DNA"/>
</dbReference>
<protein>
    <submittedName>
        <fullName evidence="1">Uncharacterized protein</fullName>
    </submittedName>
</protein>
<gene>
    <name evidence="1" type="ORF">C6568_09010</name>
</gene>
<dbReference type="KEGG" id="mela:C6568_09010"/>
<dbReference type="Proteomes" id="UP000237925">
    <property type="component" value="Chromosome"/>
</dbReference>
<name>A0A2R3QCG5_9BURK</name>
<evidence type="ECO:0000313" key="1">
    <source>
        <dbReference type="EMBL" id="AVO49384.1"/>
    </source>
</evidence>
<keyword evidence="2" id="KW-1185">Reference proteome</keyword>
<sequence>MADTLAIGCVGLADRDQTVLRALVRVLGNSLGNGLEFSVAPTLCNVLFVPAAGHHTCPRACVVVRVAQPGDAGGAAPDGDLLIVAPLRMSNVLAALQTAAQRLFQAQGASDPHQALDGLLRIICDGLSSHEQRRSVVPIGAAGPLVLDFQQRRLHTALPLADLLAGHYRLGTPQRVTPVEEELARAAPAHDLRAVLWQIVGALAASEVAAGEGVLPPGTRYRLRRWPEATGLAIAGHPRLAALFTNRALTLEQAAAGAELSAARVQRFMQACLALGLAAQEAGRPAAAPAAPARPSPASAAPGWLGMLRERLKLW</sequence>